<dbReference type="HOGENOM" id="CLU_1597675_0_0_1"/>
<dbReference type="RefSeq" id="XP_002905756.1">
    <property type="nucleotide sequence ID" value="XM_002905710.1"/>
</dbReference>
<evidence type="ECO:0000313" key="3">
    <source>
        <dbReference type="Proteomes" id="UP000006643"/>
    </source>
</evidence>
<keyword evidence="3" id="KW-1185">Reference proteome</keyword>
<reference evidence="3" key="1">
    <citation type="journal article" date="2009" name="Nature">
        <title>Genome sequence and analysis of the Irish potato famine pathogen Phytophthora infestans.</title>
        <authorList>
            <consortium name="The Broad Institute Genome Sequencing Platform"/>
            <person name="Haas B.J."/>
            <person name="Kamoun S."/>
            <person name="Zody M.C."/>
            <person name="Jiang R.H."/>
            <person name="Handsaker R.E."/>
            <person name="Cano L.M."/>
            <person name="Grabherr M."/>
            <person name="Kodira C.D."/>
            <person name="Raffaele S."/>
            <person name="Torto-Alalibo T."/>
            <person name="Bozkurt T.O."/>
            <person name="Ah-Fong A.M."/>
            <person name="Alvarado L."/>
            <person name="Anderson V.L."/>
            <person name="Armstrong M.R."/>
            <person name="Avrova A."/>
            <person name="Baxter L."/>
            <person name="Beynon J."/>
            <person name="Boevink P.C."/>
            <person name="Bollmann S.R."/>
            <person name="Bos J.I."/>
            <person name="Bulone V."/>
            <person name="Cai G."/>
            <person name="Cakir C."/>
            <person name="Carrington J.C."/>
            <person name="Chawner M."/>
            <person name="Conti L."/>
            <person name="Costanzo S."/>
            <person name="Ewan R."/>
            <person name="Fahlgren N."/>
            <person name="Fischbach M.A."/>
            <person name="Fugelstad J."/>
            <person name="Gilroy E.M."/>
            <person name="Gnerre S."/>
            <person name="Green P.J."/>
            <person name="Grenville-Briggs L.J."/>
            <person name="Griffith J."/>
            <person name="Grunwald N.J."/>
            <person name="Horn K."/>
            <person name="Horner N.R."/>
            <person name="Hu C.H."/>
            <person name="Huitema E."/>
            <person name="Jeong D.H."/>
            <person name="Jones A.M."/>
            <person name="Jones J.D."/>
            <person name="Jones R.W."/>
            <person name="Karlsson E.K."/>
            <person name="Kunjeti S.G."/>
            <person name="Lamour K."/>
            <person name="Liu Z."/>
            <person name="Ma L."/>
            <person name="Maclean D."/>
            <person name="Chibucos M.C."/>
            <person name="McDonald H."/>
            <person name="McWalters J."/>
            <person name="Meijer H.J."/>
            <person name="Morgan W."/>
            <person name="Morris P.F."/>
            <person name="Munro C.A."/>
            <person name="O'Neill K."/>
            <person name="Ospina-Giraldo M."/>
            <person name="Pinzon A."/>
            <person name="Pritchard L."/>
            <person name="Ramsahoye B."/>
            <person name="Ren Q."/>
            <person name="Restrepo S."/>
            <person name="Roy S."/>
            <person name="Sadanandom A."/>
            <person name="Savidor A."/>
            <person name="Schornack S."/>
            <person name="Schwartz D.C."/>
            <person name="Schumann U.D."/>
            <person name="Schwessinger B."/>
            <person name="Seyer L."/>
            <person name="Sharpe T."/>
            <person name="Silvar C."/>
            <person name="Song J."/>
            <person name="Studholme D.J."/>
            <person name="Sykes S."/>
            <person name="Thines M."/>
            <person name="van de Vondervoort P.J."/>
            <person name="Phuntumart V."/>
            <person name="Wawra S."/>
            <person name="Weide R."/>
            <person name="Win J."/>
            <person name="Young C."/>
            <person name="Zhou S."/>
            <person name="Fry W."/>
            <person name="Meyers B.C."/>
            <person name="van West P."/>
            <person name="Ristaino J."/>
            <person name="Govers F."/>
            <person name="Birch P.R."/>
            <person name="Whisson S.C."/>
            <person name="Judelson H.S."/>
            <person name="Nusbaum C."/>
        </authorList>
    </citation>
    <scope>NUCLEOTIDE SEQUENCE [LARGE SCALE GENOMIC DNA]</scope>
    <source>
        <strain evidence="3">T30-4</strain>
    </source>
</reference>
<dbReference type="AlphaFoldDB" id="D0N0E5"/>
<dbReference type="Proteomes" id="UP000006643">
    <property type="component" value="Unassembled WGS sequence"/>
</dbReference>
<gene>
    <name evidence="2" type="ORF">PITG_04040</name>
</gene>
<proteinExistence type="predicted"/>
<evidence type="ECO:0000256" key="1">
    <source>
        <dbReference type="SAM" id="MobiDB-lite"/>
    </source>
</evidence>
<dbReference type="KEGG" id="pif:PITG_04040"/>
<protein>
    <submittedName>
        <fullName evidence="2">Uncharacterized protein</fullName>
    </submittedName>
</protein>
<dbReference type="GeneID" id="9479381"/>
<feature type="region of interest" description="Disordered" evidence="1">
    <location>
        <begin position="114"/>
        <end position="138"/>
    </location>
</feature>
<evidence type="ECO:0000313" key="2">
    <source>
        <dbReference type="EMBL" id="EEY67108.1"/>
    </source>
</evidence>
<organism evidence="2 3">
    <name type="scientific">Phytophthora infestans (strain T30-4)</name>
    <name type="common">Potato late blight agent</name>
    <dbReference type="NCBI Taxonomy" id="403677"/>
    <lineage>
        <taxon>Eukaryota</taxon>
        <taxon>Sar</taxon>
        <taxon>Stramenopiles</taxon>
        <taxon>Oomycota</taxon>
        <taxon>Peronosporomycetes</taxon>
        <taxon>Peronosporales</taxon>
        <taxon>Peronosporaceae</taxon>
        <taxon>Phytophthora</taxon>
    </lineage>
</organism>
<accession>D0N0E5</accession>
<dbReference type="InParanoid" id="D0N0E5"/>
<dbReference type="EMBL" id="DS028122">
    <property type="protein sequence ID" value="EEY67108.1"/>
    <property type="molecule type" value="Genomic_DNA"/>
</dbReference>
<dbReference type="VEuPathDB" id="FungiDB:PITG_04040"/>
<sequence>MIDGSCTRNEEIRRYRCMRGLIILVSDCPPYDAATFVGYALADQLVDTPVPSSKHLQVVGNCLIRRIQQDLGLSTNQRRGFVLPSGGNWSGTSCQNRWDAGTFGILQTAHLPAGRTRANEQATQSLKRGRRHSPGKAANVDRDFTAANEMLVRRSIAAQASWYYRTV</sequence>
<name>D0N0E5_PHYIT</name>